<dbReference type="InterPro" id="IPR000719">
    <property type="entry name" value="Prot_kinase_dom"/>
</dbReference>
<dbReference type="Gramene" id="KZN01374">
    <property type="protein sequence ID" value="KZN01374"/>
    <property type="gene ID" value="DCAR_010128"/>
</dbReference>
<proteinExistence type="predicted"/>
<sequence>MDNFFIGREIQSGNVTYRIIARIGCWGPDFEYPVYTAECTVNTIGVPNKAIKIAAGGQPIWENVNHDINEMMDCLFHPGIATTLLLFDEHFFINFDDVQYICIVFALQQHISLRSLMLVDQRFTHGFTIPQIRRAASNMVRAIMDLHHFDLNHTQLTAGHIVCSPEYIKVAATCTAFEVDWHAAFFANHFLPINRISDRGRAPEFVDEEAQLPHEVEAALADQPPQELEEAAAAEDIEDQPNFWYQYHAKRRDVWSIGLVALELGYGRISVLNRNQFLRVVNYIEQLGILPETWEQLLQNAEAEMPIHGLAGRFTNEYVHFVRTCLRISPYARPDTLGLLNDDFLGPVGMLSEEDFRLLVFPQNH</sequence>
<dbReference type="GO" id="GO:0005524">
    <property type="term" value="F:ATP binding"/>
    <property type="evidence" value="ECO:0007669"/>
    <property type="project" value="InterPro"/>
</dbReference>
<protein>
    <submittedName>
        <fullName evidence="1">Uncharacterized protein</fullName>
    </submittedName>
</protein>
<evidence type="ECO:0000313" key="2">
    <source>
        <dbReference type="Proteomes" id="UP000077755"/>
    </source>
</evidence>
<gene>
    <name evidence="1" type="ORF">DCAR_0311430</name>
</gene>
<reference evidence="1" key="2">
    <citation type="submission" date="2022-03" db="EMBL/GenBank/DDBJ databases">
        <title>Draft title - Genomic analysis of global carrot germplasm unveils the trajectory of domestication and the origin of high carotenoid orange carrot.</title>
        <authorList>
            <person name="Iorizzo M."/>
            <person name="Ellison S."/>
            <person name="Senalik D."/>
            <person name="Macko-Podgorni A."/>
            <person name="Grzebelus D."/>
            <person name="Bostan H."/>
            <person name="Rolling W."/>
            <person name="Curaba J."/>
            <person name="Simon P."/>
        </authorList>
    </citation>
    <scope>NUCLEOTIDE SEQUENCE</scope>
    <source>
        <tissue evidence="1">Leaf</tissue>
    </source>
</reference>
<dbReference type="SUPFAM" id="SSF56112">
    <property type="entry name" value="Protein kinase-like (PK-like)"/>
    <property type="match status" value="1"/>
</dbReference>
<reference evidence="1" key="1">
    <citation type="journal article" date="2016" name="Nat. Genet.">
        <title>A high-quality carrot genome assembly provides new insights into carotenoid accumulation and asterid genome evolution.</title>
        <authorList>
            <person name="Iorizzo M."/>
            <person name="Ellison S."/>
            <person name="Senalik D."/>
            <person name="Zeng P."/>
            <person name="Satapoomin P."/>
            <person name="Huang J."/>
            <person name="Bowman M."/>
            <person name="Iovene M."/>
            <person name="Sanseverino W."/>
            <person name="Cavagnaro P."/>
            <person name="Yildiz M."/>
            <person name="Macko-Podgorni A."/>
            <person name="Moranska E."/>
            <person name="Grzebelus E."/>
            <person name="Grzebelus D."/>
            <person name="Ashrafi H."/>
            <person name="Zheng Z."/>
            <person name="Cheng S."/>
            <person name="Spooner D."/>
            <person name="Van Deynze A."/>
            <person name="Simon P."/>
        </authorList>
    </citation>
    <scope>NUCLEOTIDE SEQUENCE</scope>
    <source>
        <tissue evidence="1">Leaf</tissue>
    </source>
</reference>
<dbReference type="PROSITE" id="PS50011">
    <property type="entry name" value="PROTEIN_KINASE_DOM"/>
    <property type="match status" value="1"/>
</dbReference>
<dbReference type="Proteomes" id="UP000077755">
    <property type="component" value="Chromosome 3"/>
</dbReference>
<dbReference type="AlphaFoldDB" id="A0A166AJV5"/>
<evidence type="ECO:0000313" key="1">
    <source>
        <dbReference type="EMBL" id="WOG92170.1"/>
    </source>
</evidence>
<accession>A0A166AJV5</accession>
<dbReference type="InterPro" id="IPR011009">
    <property type="entry name" value="Kinase-like_dom_sf"/>
</dbReference>
<name>A0A166AJV5_DAUCS</name>
<organism evidence="1 2">
    <name type="scientific">Daucus carota subsp. sativus</name>
    <name type="common">Carrot</name>
    <dbReference type="NCBI Taxonomy" id="79200"/>
    <lineage>
        <taxon>Eukaryota</taxon>
        <taxon>Viridiplantae</taxon>
        <taxon>Streptophyta</taxon>
        <taxon>Embryophyta</taxon>
        <taxon>Tracheophyta</taxon>
        <taxon>Spermatophyta</taxon>
        <taxon>Magnoliopsida</taxon>
        <taxon>eudicotyledons</taxon>
        <taxon>Gunneridae</taxon>
        <taxon>Pentapetalae</taxon>
        <taxon>asterids</taxon>
        <taxon>campanulids</taxon>
        <taxon>Apiales</taxon>
        <taxon>Apiaceae</taxon>
        <taxon>Apioideae</taxon>
        <taxon>Scandiceae</taxon>
        <taxon>Daucinae</taxon>
        <taxon>Daucus</taxon>
        <taxon>Daucus sect. Daucus</taxon>
    </lineage>
</organism>
<keyword evidence="2" id="KW-1185">Reference proteome</keyword>
<dbReference type="EMBL" id="CP093345">
    <property type="protein sequence ID" value="WOG92170.1"/>
    <property type="molecule type" value="Genomic_DNA"/>
</dbReference>
<dbReference type="Gene3D" id="1.10.510.10">
    <property type="entry name" value="Transferase(Phosphotransferase) domain 1"/>
    <property type="match status" value="1"/>
</dbReference>
<dbReference type="GO" id="GO:0004672">
    <property type="term" value="F:protein kinase activity"/>
    <property type="evidence" value="ECO:0007669"/>
    <property type="project" value="InterPro"/>
</dbReference>